<name>A0ABT2F8V1_9STRE</name>
<dbReference type="Proteomes" id="UP001206548">
    <property type="component" value="Unassembled WGS sequence"/>
</dbReference>
<keyword evidence="2" id="KW-1185">Reference proteome</keyword>
<evidence type="ECO:0000313" key="2">
    <source>
        <dbReference type="Proteomes" id="UP001206548"/>
    </source>
</evidence>
<protein>
    <submittedName>
        <fullName evidence="1">Uncharacterized protein</fullName>
    </submittedName>
</protein>
<comment type="caution">
    <text evidence="1">The sequence shown here is derived from an EMBL/GenBank/DDBJ whole genome shotgun (WGS) entry which is preliminary data.</text>
</comment>
<sequence>MFEQFTQRTAQKTWKTNKRIFEENRQEYIQKEFERMTHGECHHNAIYIQGAGNSGKLFLARLIAKQHD</sequence>
<evidence type="ECO:0000313" key="1">
    <source>
        <dbReference type="EMBL" id="MCS4488912.1"/>
    </source>
</evidence>
<reference evidence="1 2" key="1">
    <citation type="journal article" date="2023" name="Int. J. Syst. Evol. Microbiol.">
        <title>Streptococcus sciuri sp. nov., Staphylococcus marylandisciuri sp. nov. and Staphylococcus americanisciuri sp. nov., isolated from faeces of eastern grey squirrel (Sciurus carolinensis).</title>
        <authorList>
            <person name="Volokhov D.V."/>
            <person name="Zagorodnyaya T.A."/>
            <person name="Furtak V.A."/>
            <person name="Nattanmai G."/>
            <person name="Randall L."/>
            <person name="Jose S."/>
            <person name="Gao Y."/>
            <person name="Eisenberg T."/>
            <person name="Delmonte P."/>
            <person name="Blom J."/>
            <person name="Mitchell K.K."/>
        </authorList>
    </citation>
    <scope>NUCLEOTIDE SEQUENCE [LARGE SCALE GENOMIC DNA]</scope>
    <source>
        <strain evidence="1 2">SQ9-PEA</strain>
    </source>
</reference>
<proteinExistence type="predicted"/>
<gene>
    <name evidence="1" type="ORF">NXS10_08135</name>
</gene>
<dbReference type="RefSeq" id="WP_259139341.1">
    <property type="nucleotide sequence ID" value="NZ_JANUXX010000012.1"/>
</dbReference>
<organism evidence="1 2">
    <name type="scientific">Streptococcus sciuri</name>
    <dbReference type="NCBI Taxonomy" id="2973939"/>
    <lineage>
        <taxon>Bacteria</taxon>
        <taxon>Bacillati</taxon>
        <taxon>Bacillota</taxon>
        <taxon>Bacilli</taxon>
        <taxon>Lactobacillales</taxon>
        <taxon>Streptococcaceae</taxon>
        <taxon>Streptococcus</taxon>
    </lineage>
</organism>
<dbReference type="EMBL" id="JANUXX010000012">
    <property type="protein sequence ID" value="MCS4488912.1"/>
    <property type="molecule type" value="Genomic_DNA"/>
</dbReference>
<accession>A0ABT2F8V1</accession>